<dbReference type="EMBL" id="PVZF01000011">
    <property type="protein sequence ID" value="PRY12081.1"/>
    <property type="molecule type" value="Genomic_DNA"/>
</dbReference>
<gene>
    <name evidence="2" type="ORF">CLV37_11137</name>
</gene>
<organism evidence="2 3">
    <name type="scientific">Kineococcus rhizosphaerae</name>
    <dbReference type="NCBI Taxonomy" id="559628"/>
    <lineage>
        <taxon>Bacteria</taxon>
        <taxon>Bacillati</taxon>
        <taxon>Actinomycetota</taxon>
        <taxon>Actinomycetes</taxon>
        <taxon>Kineosporiales</taxon>
        <taxon>Kineosporiaceae</taxon>
        <taxon>Kineococcus</taxon>
    </lineage>
</organism>
<dbReference type="Gene3D" id="3.30.450.180">
    <property type="match status" value="1"/>
</dbReference>
<dbReference type="Pfam" id="PF17765">
    <property type="entry name" value="MLTR_LBD"/>
    <property type="match status" value="1"/>
</dbReference>
<protein>
    <submittedName>
        <fullName evidence="2">Helix-turn-helix protein</fullName>
    </submittedName>
</protein>
<reference evidence="2 3" key="1">
    <citation type="submission" date="2018-03" db="EMBL/GenBank/DDBJ databases">
        <title>Genomic Encyclopedia of Archaeal and Bacterial Type Strains, Phase II (KMG-II): from individual species to whole genera.</title>
        <authorList>
            <person name="Goeker M."/>
        </authorList>
    </citation>
    <scope>NUCLEOTIDE SEQUENCE [LARGE SCALE GENOMIC DNA]</scope>
    <source>
        <strain evidence="2 3">DSM 19711</strain>
    </source>
</reference>
<dbReference type="Pfam" id="PF13560">
    <property type="entry name" value="HTH_31"/>
    <property type="match status" value="1"/>
</dbReference>
<dbReference type="Proteomes" id="UP000238083">
    <property type="component" value="Unassembled WGS sequence"/>
</dbReference>
<feature type="domain" description="HTH cro/C1-type" evidence="1">
    <location>
        <begin position="38"/>
        <end position="89"/>
    </location>
</feature>
<dbReference type="SUPFAM" id="SSF47413">
    <property type="entry name" value="lambda repressor-like DNA-binding domains"/>
    <property type="match status" value="1"/>
</dbReference>
<dbReference type="InterPro" id="IPR010982">
    <property type="entry name" value="Lambda_DNA-bd_dom_sf"/>
</dbReference>
<dbReference type="PROSITE" id="PS50943">
    <property type="entry name" value="HTH_CROC1"/>
    <property type="match status" value="1"/>
</dbReference>
<keyword evidence="3" id="KW-1185">Reference proteome</keyword>
<dbReference type="Gene3D" id="1.10.260.40">
    <property type="entry name" value="lambda repressor-like DNA-binding domains"/>
    <property type="match status" value="1"/>
</dbReference>
<dbReference type="SMART" id="SM00530">
    <property type="entry name" value="HTH_XRE"/>
    <property type="match status" value="1"/>
</dbReference>
<name>A0A2T0QZJ0_9ACTN</name>
<evidence type="ECO:0000313" key="2">
    <source>
        <dbReference type="EMBL" id="PRY12081.1"/>
    </source>
</evidence>
<dbReference type="CDD" id="cd00093">
    <property type="entry name" value="HTH_XRE"/>
    <property type="match status" value="1"/>
</dbReference>
<dbReference type="InterPro" id="IPR001387">
    <property type="entry name" value="Cro/C1-type_HTH"/>
</dbReference>
<evidence type="ECO:0000259" key="1">
    <source>
        <dbReference type="PROSITE" id="PS50943"/>
    </source>
</evidence>
<dbReference type="AlphaFoldDB" id="A0A2T0QZJ0"/>
<evidence type="ECO:0000313" key="3">
    <source>
        <dbReference type="Proteomes" id="UP000238083"/>
    </source>
</evidence>
<dbReference type="InterPro" id="IPR041413">
    <property type="entry name" value="MLTR_LBD"/>
</dbReference>
<proteinExistence type="predicted"/>
<comment type="caution">
    <text evidence="2">The sequence shown here is derived from an EMBL/GenBank/DDBJ whole genome shotgun (WGS) entry which is preliminary data.</text>
</comment>
<sequence length="279" mass="30822">MASSVGTVEPRTPLADFLRARRELVQPEDVGLPAGSRRRVRGLRREEVALLAGISNEYYLRLEQGRDQHPSEQVVDALARALQLDDEGTAHVLELSRARPRRRAGSTTHRPERVPDGVRMLLETVNVPAFVMDRYRDVMAVNRLATALEPALVIGANRMVSLFTDPQARSYHPDWVQNTASVVAQLRADIGADQDDPRFQALVGELSLKSERFRRLWARHDVKAVGSPTGVVNHPVVGELILHREKFAVLGTTSLVVVVYHAEPGTPSAEALAMLASLT</sequence>
<dbReference type="PANTHER" id="PTHR35010:SF2">
    <property type="entry name" value="BLL4672 PROTEIN"/>
    <property type="match status" value="1"/>
</dbReference>
<dbReference type="PANTHER" id="PTHR35010">
    <property type="entry name" value="BLL4672 PROTEIN-RELATED"/>
    <property type="match status" value="1"/>
</dbReference>
<dbReference type="GO" id="GO:0003677">
    <property type="term" value="F:DNA binding"/>
    <property type="evidence" value="ECO:0007669"/>
    <property type="project" value="InterPro"/>
</dbReference>
<accession>A0A2T0QZJ0</accession>